<dbReference type="InterPro" id="IPR018077">
    <property type="entry name" value="Glyco_hydro_fam25_subgr"/>
</dbReference>
<dbReference type="PROSITE" id="PS51904">
    <property type="entry name" value="GLYCOSYL_HYDROL_F25_2"/>
    <property type="match status" value="1"/>
</dbReference>
<dbReference type="GO" id="GO:0016998">
    <property type="term" value="P:cell wall macromolecule catabolic process"/>
    <property type="evidence" value="ECO:0007669"/>
    <property type="project" value="InterPro"/>
</dbReference>
<evidence type="ECO:0000256" key="3">
    <source>
        <dbReference type="ARBA" id="ARBA00023295"/>
    </source>
</evidence>
<name>A0A0M8M9I4_9FLAO</name>
<dbReference type="GO" id="GO:0016052">
    <property type="term" value="P:carbohydrate catabolic process"/>
    <property type="evidence" value="ECO:0007669"/>
    <property type="project" value="TreeGrafter"/>
</dbReference>
<keyword evidence="5" id="KW-0812">Transmembrane</keyword>
<dbReference type="SMART" id="SM00641">
    <property type="entry name" value="Glyco_25"/>
    <property type="match status" value="1"/>
</dbReference>
<dbReference type="EMBL" id="LIYD01000005">
    <property type="protein sequence ID" value="KOS06353.1"/>
    <property type="molecule type" value="Genomic_DNA"/>
</dbReference>
<dbReference type="Proteomes" id="UP000037755">
    <property type="component" value="Unassembled WGS sequence"/>
</dbReference>
<dbReference type="GO" id="GO:0003796">
    <property type="term" value="F:lysozyme activity"/>
    <property type="evidence" value="ECO:0007669"/>
    <property type="project" value="InterPro"/>
</dbReference>
<keyword evidence="3" id="KW-0326">Glycosidase</keyword>
<dbReference type="SUPFAM" id="SSF51445">
    <property type="entry name" value="(Trans)glycosidases"/>
    <property type="match status" value="1"/>
</dbReference>
<comment type="similarity">
    <text evidence="1">Belongs to the glycosyl hydrolase 25 family.</text>
</comment>
<evidence type="ECO:0000256" key="1">
    <source>
        <dbReference type="ARBA" id="ARBA00010646"/>
    </source>
</evidence>
<keyword evidence="2 6" id="KW-0378">Hydrolase</keyword>
<dbReference type="Gene3D" id="3.20.20.80">
    <property type="entry name" value="Glycosidases"/>
    <property type="match status" value="1"/>
</dbReference>
<dbReference type="RefSeq" id="WP_054407858.1">
    <property type="nucleotide sequence ID" value="NZ_FOYA01000001.1"/>
</dbReference>
<reference evidence="6 7" key="1">
    <citation type="submission" date="2015-08" db="EMBL/GenBank/DDBJ databases">
        <title>Whole genome sequence of Flavobacterium akiainvivens IK-1T, from decaying Wikstroemia oahuensis, an endemic Hawaiian shrub.</title>
        <authorList>
            <person name="Wan X."/>
            <person name="Hou S."/>
            <person name="Saito J."/>
            <person name="Donachie S."/>
        </authorList>
    </citation>
    <scope>NUCLEOTIDE SEQUENCE [LARGE SCALE GENOMIC DNA]</scope>
    <source>
        <strain evidence="6 7">IK-1</strain>
    </source>
</reference>
<feature type="compositionally biased region" description="Basic residues" evidence="4">
    <location>
        <begin position="1"/>
        <end position="11"/>
    </location>
</feature>
<dbReference type="AlphaFoldDB" id="A0A0M8M9I4"/>
<evidence type="ECO:0000313" key="7">
    <source>
        <dbReference type="Proteomes" id="UP000037755"/>
    </source>
</evidence>
<protein>
    <submittedName>
        <fullName evidence="6">Glycoside hydrolase</fullName>
    </submittedName>
</protein>
<dbReference type="PANTHER" id="PTHR34135">
    <property type="entry name" value="LYSOZYME"/>
    <property type="match status" value="1"/>
</dbReference>
<accession>A0A0M8M9I4</accession>
<evidence type="ECO:0000256" key="5">
    <source>
        <dbReference type="SAM" id="Phobius"/>
    </source>
</evidence>
<keyword evidence="5" id="KW-1133">Transmembrane helix</keyword>
<dbReference type="OrthoDB" id="9798192at2"/>
<dbReference type="Pfam" id="PF01183">
    <property type="entry name" value="Glyco_hydro_25"/>
    <property type="match status" value="1"/>
</dbReference>
<dbReference type="CDD" id="cd06524">
    <property type="entry name" value="GH25_YegX-like"/>
    <property type="match status" value="1"/>
</dbReference>
<organism evidence="6 7">
    <name type="scientific">Flavobacterium akiainvivens</name>
    <dbReference type="NCBI Taxonomy" id="1202724"/>
    <lineage>
        <taxon>Bacteria</taxon>
        <taxon>Pseudomonadati</taxon>
        <taxon>Bacteroidota</taxon>
        <taxon>Flavobacteriia</taxon>
        <taxon>Flavobacteriales</taxon>
        <taxon>Flavobacteriaceae</taxon>
        <taxon>Flavobacterium</taxon>
    </lineage>
</organism>
<proteinExistence type="inferred from homology"/>
<gene>
    <name evidence="6" type="ORF">AM493_10160</name>
</gene>
<feature type="transmembrane region" description="Helical" evidence="5">
    <location>
        <begin position="38"/>
        <end position="58"/>
    </location>
</feature>
<evidence type="ECO:0000256" key="4">
    <source>
        <dbReference type="SAM" id="MobiDB-lite"/>
    </source>
</evidence>
<dbReference type="STRING" id="1202724.AM493_10160"/>
<dbReference type="PANTHER" id="PTHR34135:SF2">
    <property type="entry name" value="LYSOZYME"/>
    <property type="match status" value="1"/>
</dbReference>
<comment type="caution">
    <text evidence="6">The sequence shown here is derived from an EMBL/GenBank/DDBJ whole genome shotgun (WGS) entry which is preliminary data.</text>
</comment>
<keyword evidence="5" id="KW-0472">Membrane</keyword>
<dbReference type="GO" id="GO:0009253">
    <property type="term" value="P:peptidoglycan catabolic process"/>
    <property type="evidence" value="ECO:0007669"/>
    <property type="project" value="InterPro"/>
</dbReference>
<dbReference type="InterPro" id="IPR017853">
    <property type="entry name" value="GH"/>
</dbReference>
<dbReference type="PATRIC" id="fig|1202724.3.peg.2109"/>
<feature type="region of interest" description="Disordered" evidence="4">
    <location>
        <begin position="1"/>
        <end position="32"/>
    </location>
</feature>
<evidence type="ECO:0000256" key="2">
    <source>
        <dbReference type="ARBA" id="ARBA00022801"/>
    </source>
</evidence>
<sequence length="297" mass="34218">MGRPAPKKTPARKPAAPRKAGTTARKPKSSKKNNTGAILKYSFLLLFIAALVVVGYRYRHGFLYYLGFKTNKRIEALTKDERKIADLRIYEIVGRHKGKAFGIDVSHYQGKINWDSIDRAKGDFPLDFVFIRATQGKDGADNEFGRNWRKALKGGFIRGAYHYYRPNENSMEQAENFIKTVRLRKGDLPPVLDIEKIPSQQSMDSLKTGLKRWLGTVERYYGVKPIIYSGKSFHADFLKKEFGNYKLWIAHYTPLEIDREWQFWQFTDRAAIKGIEGLVDVNIFNGSVEELKTLRIK</sequence>
<keyword evidence="7" id="KW-1185">Reference proteome</keyword>
<evidence type="ECO:0000313" key="6">
    <source>
        <dbReference type="EMBL" id="KOS06353.1"/>
    </source>
</evidence>
<dbReference type="InterPro" id="IPR002053">
    <property type="entry name" value="Glyco_hydro_25"/>
</dbReference>